<reference evidence="1 2" key="1">
    <citation type="journal article" date="2019" name="Sci. Data">
        <title>Hybrid genome assembly and annotation of Danionella translucida.</title>
        <authorList>
            <person name="Kadobianskyi M."/>
            <person name="Schulze L."/>
            <person name="Schuelke M."/>
            <person name="Judkewitz B."/>
        </authorList>
    </citation>
    <scope>NUCLEOTIDE SEQUENCE [LARGE SCALE GENOMIC DNA]</scope>
    <source>
        <strain evidence="1 2">Bolton</strain>
    </source>
</reference>
<keyword evidence="2" id="KW-1185">Reference proteome</keyword>
<sequence>MLILGCCEVNAGAGFTPRVAAYDLGRELNELTLIFIKEHFGDNPSDIALSLSTLFLCVRFFTYYPASSSPSLECNLYRDLPTELVERSETLLGASLYSPCCTTVNSEVSKNFTRADWFTGSPRTSPLLHLTGTGIVLQFSPVKPDWPLECAHIAPGCQCN</sequence>
<dbReference type="AlphaFoldDB" id="A0A553N365"/>
<evidence type="ECO:0000313" key="1">
    <source>
        <dbReference type="EMBL" id="TRY59877.1"/>
    </source>
</evidence>
<name>A0A553N365_9TELE</name>
<accession>A0A553N365</accession>
<organism evidence="1 2">
    <name type="scientific">Danionella cerebrum</name>
    <dbReference type="NCBI Taxonomy" id="2873325"/>
    <lineage>
        <taxon>Eukaryota</taxon>
        <taxon>Metazoa</taxon>
        <taxon>Chordata</taxon>
        <taxon>Craniata</taxon>
        <taxon>Vertebrata</taxon>
        <taxon>Euteleostomi</taxon>
        <taxon>Actinopterygii</taxon>
        <taxon>Neopterygii</taxon>
        <taxon>Teleostei</taxon>
        <taxon>Ostariophysi</taxon>
        <taxon>Cypriniformes</taxon>
        <taxon>Danionidae</taxon>
        <taxon>Danioninae</taxon>
        <taxon>Danionella</taxon>
    </lineage>
</organism>
<protein>
    <submittedName>
        <fullName evidence="1">Uncharacterized protein</fullName>
    </submittedName>
</protein>
<comment type="caution">
    <text evidence="1">The sequence shown here is derived from an EMBL/GenBank/DDBJ whole genome shotgun (WGS) entry which is preliminary data.</text>
</comment>
<proteinExistence type="predicted"/>
<dbReference type="EMBL" id="SRMA01027101">
    <property type="protein sequence ID" value="TRY59877.1"/>
    <property type="molecule type" value="Genomic_DNA"/>
</dbReference>
<evidence type="ECO:0000313" key="2">
    <source>
        <dbReference type="Proteomes" id="UP000316079"/>
    </source>
</evidence>
<dbReference type="Proteomes" id="UP000316079">
    <property type="component" value="Unassembled WGS sequence"/>
</dbReference>
<gene>
    <name evidence="1" type="ORF">DNTS_013575</name>
</gene>